<organism evidence="1 2">
    <name type="scientific">Clunio marinus</name>
    <dbReference type="NCBI Taxonomy" id="568069"/>
    <lineage>
        <taxon>Eukaryota</taxon>
        <taxon>Metazoa</taxon>
        <taxon>Ecdysozoa</taxon>
        <taxon>Arthropoda</taxon>
        <taxon>Hexapoda</taxon>
        <taxon>Insecta</taxon>
        <taxon>Pterygota</taxon>
        <taxon>Neoptera</taxon>
        <taxon>Endopterygota</taxon>
        <taxon>Diptera</taxon>
        <taxon>Nematocera</taxon>
        <taxon>Chironomoidea</taxon>
        <taxon>Chironomidae</taxon>
        <taxon>Clunio</taxon>
    </lineage>
</organism>
<dbReference type="EMBL" id="CVRI01000054">
    <property type="protein sequence ID" value="CRL00476.1"/>
    <property type="molecule type" value="Genomic_DNA"/>
</dbReference>
<evidence type="ECO:0000313" key="2">
    <source>
        <dbReference type="Proteomes" id="UP000183832"/>
    </source>
</evidence>
<dbReference type="AlphaFoldDB" id="A0A1J1ILN5"/>
<dbReference type="Proteomes" id="UP000183832">
    <property type="component" value="Unassembled WGS sequence"/>
</dbReference>
<reference evidence="1 2" key="1">
    <citation type="submission" date="2015-04" db="EMBL/GenBank/DDBJ databases">
        <authorList>
            <person name="Syromyatnikov M.Y."/>
            <person name="Popov V.N."/>
        </authorList>
    </citation>
    <scope>NUCLEOTIDE SEQUENCE [LARGE SCALE GENOMIC DNA]</scope>
</reference>
<sequence>MIESINKNTEVVGVSDALKQLATKKSSPNNMSYNAVNPPLLKQSPIDDGTIMDNKITINPSSSIDDVSVGPRSDCENVKGVSEMEDATQTCGWWNFRPKTLRRFMNPRYALAFLCLAGAIQGN</sequence>
<dbReference type="OrthoDB" id="5062115at2759"/>
<keyword evidence="2" id="KW-1185">Reference proteome</keyword>
<proteinExistence type="predicted"/>
<evidence type="ECO:0000313" key="1">
    <source>
        <dbReference type="EMBL" id="CRL00476.1"/>
    </source>
</evidence>
<protein>
    <submittedName>
        <fullName evidence="1">CLUMA_CG013738, isoform A</fullName>
    </submittedName>
</protein>
<gene>
    <name evidence="1" type="ORF">CLUMA_CG013738</name>
</gene>
<name>A0A1J1ILN5_9DIPT</name>
<accession>A0A1J1ILN5</accession>